<dbReference type="AlphaFoldDB" id="A0A1Y0D1W3"/>
<evidence type="ECO:0000313" key="7">
    <source>
        <dbReference type="EMBL" id="ART81324.1"/>
    </source>
</evidence>
<evidence type="ECO:0000256" key="2">
    <source>
        <dbReference type="ARBA" id="ARBA00022884"/>
    </source>
</evidence>
<keyword evidence="8" id="KW-1185">Reference proteome</keyword>
<dbReference type="Proteomes" id="UP000243937">
    <property type="component" value="Chromosome"/>
</dbReference>
<accession>A0A1Y0D1W3</accession>
<dbReference type="Gene3D" id="2.40.240.10">
    <property type="entry name" value="Ribosomal Protein L25, Chain P"/>
    <property type="match status" value="1"/>
</dbReference>
<evidence type="ECO:0000259" key="6">
    <source>
        <dbReference type="Pfam" id="PF01386"/>
    </source>
</evidence>
<dbReference type="KEGG" id="opf:CBP31_00655"/>
<dbReference type="GO" id="GO:0008097">
    <property type="term" value="F:5S rRNA binding"/>
    <property type="evidence" value="ECO:0007669"/>
    <property type="project" value="InterPro"/>
</dbReference>
<dbReference type="PANTHER" id="PTHR33284:SF1">
    <property type="entry name" value="RIBOSOMAL PROTEIN L25_GLN-TRNA SYNTHETASE, ANTI-CODON-BINDING DOMAIN-CONTAINING PROTEIN"/>
    <property type="match status" value="1"/>
</dbReference>
<dbReference type="GO" id="GO:0003735">
    <property type="term" value="F:structural constituent of ribosome"/>
    <property type="evidence" value="ECO:0007669"/>
    <property type="project" value="InterPro"/>
</dbReference>
<comment type="function">
    <text evidence="5">This is one of the proteins that binds to the 5S RNA in the ribosome where it forms part of the central protuberance.</text>
</comment>
<reference evidence="7 8" key="1">
    <citation type="journal article" date="2014" name="Int. J. Syst. Evol. Microbiol.">
        <title>Oceanisphaera profunda sp. nov., a marine bacterium isolated from deep-sea sediment, and emended description of the genus Oceanisphaera.</title>
        <authorList>
            <person name="Xu Z."/>
            <person name="Zhang X.Y."/>
            <person name="Su H.N."/>
            <person name="Yu Z.C."/>
            <person name="Liu C."/>
            <person name="Li H."/>
            <person name="Chen X.L."/>
            <person name="Song X.Y."/>
            <person name="Xie B.B."/>
            <person name="Qin Q.L."/>
            <person name="Zhou B.C."/>
            <person name="Shi M."/>
            <person name="Huang Y."/>
            <person name="Zhang Y.Z."/>
        </authorList>
    </citation>
    <scope>NUCLEOTIDE SEQUENCE [LARGE SCALE GENOMIC DNA]</scope>
    <source>
        <strain evidence="7 8">SM1222</strain>
    </source>
</reference>
<dbReference type="InterPro" id="IPR001021">
    <property type="entry name" value="Ribosomal_bL25_long"/>
</dbReference>
<dbReference type="Pfam" id="PF01386">
    <property type="entry name" value="Ribosomal_L25p"/>
    <property type="match status" value="1"/>
</dbReference>
<dbReference type="HAMAP" id="MF_01336">
    <property type="entry name" value="Ribosomal_bL25"/>
    <property type="match status" value="1"/>
</dbReference>
<feature type="domain" description="Large ribosomal subunit protein bL25 L25" evidence="6">
    <location>
        <begin position="6"/>
        <end position="92"/>
    </location>
</feature>
<keyword evidence="3 5" id="KW-0689">Ribosomal protein</keyword>
<dbReference type="RefSeq" id="WP_087034408.1">
    <property type="nucleotide sequence ID" value="NZ_CP021377.1"/>
</dbReference>
<comment type="subunit">
    <text evidence="5">Part of the 50S ribosomal subunit; part of the 5S rRNA/L5/L18/L25 subcomplex. Contacts the 5S rRNA. Binds to the 5S rRNA independently of L5 and L18.</text>
</comment>
<evidence type="ECO:0000256" key="1">
    <source>
        <dbReference type="ARBA" id="ARBA00022730"/>
    </source>
</evidence>
<dbReference type="OrthoDB" id="9806411at2"/>
<dbReference type="NCBIfam" id="TIGR00731">
    <property type="entry name" value="bL25_bact_ctc"/>
    <property type="match status" value="1"/>
</dbReference>
<dbReference type="SUPFAM" id="SSF50715">
    <property type="entry name" value="Ribosomal protein L25-like"/>
    <property type="match status" value="1"/>
</dbReference>
<dbReference type="FunFam" id="2.40.240.10:FF:000002">
    <property type="entry name" value="50S ribosomal protein L25"/>
    <property type="match status" value="1"/>
</dbReference>
<sequence length="95" mass="10627">MSFTFQAEVRSDLGKGASRRLRHEDKTPAIVYGAGQEPVAIALDHKKLIIAQADDAFYSEVLTLVIDGKEVNVKVKDVQRHPFKPKLAHLDFIRA</sequence>
<dbReference type="GO" id="GO:0006412">
    <property type="term" value="P:translation"/>
    <property type="evidence" value="ECO:0007669"/>
    <property type="project" value="UniProtKB-UniRule"/>
</dbReference>
<evidence type="ECO:0000256" key="3">
    <source>
        <dbReference type="ARBA" id="ARBA00022980"/>
    </source>
</evidence>
<dbReference type="InterPro" id="IPR020056">
    <property type="entry name" value="Rbsml_bL25/Gln-tRNA_synth_N"/>
</dbReference>
<name>A0A1Y0D1W3_9GAMM</name>
<keyword evidence="4 5" id="KW-0687">Ribonucleoprotein</keyword>
<keyword evidence="2 5" id="KW-0694">RNA-binding</keyword>
<dbReference type="NCBIfam" id="NF004612">
    <property type="entry name" value="PRK05943.1"/>
    <property type="match status" value="1"/>
</dbReference>
<dbReference type="PANTHER" id="PTHR33284">
    <property type="entry name" value="RIBOSOMAL PROTEIN L25/GLN-TRNA SYNTHETASE, ANTI-CODON-BINDING DOMAIN-CONTAINING PROTEIN"/>
    <property type="match status" value="1"/>
</dbReference>
<protein>
    <recommendedName>
        <fullName evidence="5">Large ribosomal subunit protein bL25</fullName>
    </recommendedName>
</protein>
<proteinExistence type="inferred from homology"/>
<evidence type="ECO:0000256" key="5">
    <source>
        <dbReference type="HAMAP-Rule" id="MF_01336"/>
    </source>
</evidence>
<dbReference type="EMBL" id="CP021377">
    <property type="protein sequence ID" value="ART81324.1"/>
    <property type="molecule type" value="Genomic_DNA"/>
</dbReference>
<dbReference type="InterPro" id="IPR029751">
    <property type="entry name" value="Ribosomal_L25_dom"/>
</dbReference>
<dbReference type="InterPro" id="IPR011035">
    <property type="entry name" value="Ribosomal_bL25/Gln-tRNA_synth"/>
</dbReference>
<evidence type="ECO:0000313" key="8">
    <source>
        <dbReference type="Proteomes" id="UP000243937"/>
    </source>
</evidence>
<organism evidence="7 8">
    <name type="scientific">Oceanisphaera profunda</name>
    <dbReference type="NCBI Taxonomy" id="1416627"/>
    <lineage>
        <taxon>Bacteria</taxon>
        <taxon>Pseudomonadati</taxon>
        <taxon>Pseudomonadota</taxon>
        <taxon>Gammaproteobacteria</taxon>
        <taxon>Aeromonadales</taxon>
        <taxon>Aeromonadaceae</taxon>
        <taxon>Oceanisphaera</taxon>
    </lineage>
</organism>
<dbReference type="InterPro" id="IPR020930">
    <property type="entry name" value="Ribosomal_uL5_bac-type"/>
</dbReference>
<comment type="similarity">
    <text evidence="5">Belongs to the bacterial ribosomal protein bL25 family.</text>
</comment>
<dbReference type="CDD" id="cd00495">
    <property type="entry name" value="Ribosomal_L25_TL5_CTC"/>
    <property type="match status" value="1"/>
</dbReference>
<dbReference type="InterPro" id="IPR020055">
    <property type="entry name" value="Ribosomal_bL25_short"/>
</dbReference>
<dbReference type="GO" id="GO:0022625">
    <property type="term" value="C:cytosolic large ribosomal subunit"/>
    <property type="evidence" value="ECO:0007669"/>
    <property type="project" value="TreeGrafter"/>
</dbReference>
<evidence type="ECO:0000256" key="4">
    <source>
        <dbReference type="ARBA" id="ARBA00023274"/>
    </source>
</evidence>
<keyword evidence="1 5" id="KW-0699">rRNA-binding</keyword>
<gene>
    <name evidence="5" type="primary">rplY</name>
    <name evidence="7" type="ORF">CBP31_00655</name>
</gene>